<evidence type="ECO:0000313" key="4">
    <source>
        <dbReference type="EMBL" id="AEA43772.1"/>
    </source>
</evidence>
<sequence precursor="true">MKKIILSLTLIGASQSLIAQMPNHHWTRNADGGASAIGKCMAVDAAGNVYTAGVFGSTSDFDNSPAVGNLTSNGGNDIFLVKTSPQGNFLWAKNFGGSAEDIPSEIVLDQAGNIYITGTFNGTADFNPDGGVTNLTSAGMEDVFVVKVNPSGQLDWAKSIGGTDIDEGNGIDIDDFDGAVFVFGSFRTTVDFDPGAGIQNATSNGSSDIFMLKLSATGNYVTSKTIGSISSDRGRDIVVDASSGDQFMTGMFGGNTDFNPGVPVVELTGTNDIFVLKLDSSNDFVFAKKMGGIAVDEGRSIDIDDNGFIYVHGSFISTCNFDTNGGTTNVTSNGSDDVFVVQLSPSGSLNWVSTFGSVGTEDFMDMDVTNSGAVYITGEMANNMDANPDVVLSNTLTKLGAEDAYIIALNSNGTFNWATNYGTADVGAYTRGYGIYADESSNVYITGSFTGTVDFNASASINNIIAIAGSDSWYQKLGTGTNSLNDHQSLSHLSVSPNPSTGLFSLNSDIQLKNAQIIITNLRGEIIQEVTKIDGLGFNVDLENTASGVYLITIVSNTFQEVIKIVKE</sequence>
<organism evidence="4 5">
    <name type="scientific">Fluviicola taffensis (strain DSM 16823 / NCIMB 13979 / RW262)</name>
    <dbReference type="NCBI Taxonomy" id="755732"/>
    <lineage>
        <taxon>Bacteria</taxon>
        <taxon>Pseudomonadati</taxon>
        <taxon>Bacteroidota</taxon>
        <taxon>Flavobacteriia</taxon>
        <taxon>Flavobacteriales</taxon>
        <taxon>Crocinitomicaceae</taxon>
        <taxon>Fluviicola</taxon>
    </lineage>
</organism>
<dbReference type="HOGENOM" id="CLU_420775_0_0_10"/>
<evidence type="ECO:0000256" key="2">
    <source>
        <dbReference type="SAM" id="SignalP"/>
    </source>
</evidence>
<keyword evidence="5" id="KW-1185">Reference proteome</keyword>
<feature type="domain" description="Secretion system C-terminal sorting" evidence="3">
    <location>
        <begin position="496"/>
        <end position="565"/>
    </location>
</feature>
<feature type="signal peptide" evidence="2">
    <location>
        <begin position="1"/>
        <end position="19"/>
    </location>
</feature>
<dbReference type="OrthoDB" id="9811934at2"/>
<evidence type="ECO:0000313" key="5">
    <source>
        <dbReference type="Proteomes" id="UP000007463"/>
    </source>
</evidence>
<dbReference type="InterPro" id="IPR052918">
    <property type="entry name" value="Motility_Chemotaxis_Reg"/>
</dbReference>
<protein>
    <recommendedName>
        <fullName evidence="3">Secretion system C-terminal sorting domain-containing protein</fullName>
    </recommendedName>
</protein>
<dbReference type="AlphaFoldDB" id="F2IHK7"/>
<dbReference type="KEGG" id="fte:Fluta_1782"/>
<reference evidence="4 5" key="1">
    <citation type="journal article" date="2011" name="Stand. Genomic Sci.">
        <title>Complete genome sequence of the gliding freshwater bacterium Fluviicola taffensis type strain (RW262).</title>
        <authorList>
            <person name="Woyke T."/>
            <person name="Chertkov O."/>
            <person name="Lapidus A."/>
            <person name="Nolan M."/>
            <person name="Lucas S."/>
            <person name="Del Rio T.G."/>
            <person name="Tice H."/>
            <person name="Cheng J.F."/>
            <person name="Tapia R."/>
            <person name="Han C."/>
            <person name="Goodwin L."/>
            <person name="Pitluck S."/>
            <person name="Liolios K."/>
            <person name="Pagani I."/>
            <person name="Ivanova N."/>
            <person name="Huntemann M."/>
            <person name="Mavromatis K."/>
            <person name="Mikhailova N."/>
            <person name="Pati A."/>
            <person name="Chen A."/>
            <person name="Palaniappan K."/>
            <person name="Land M."/>
            <person name="Hauser L."/>
            <person name="Brambilla E.M."/>
            <person name="Rohde M."/>
            <person name="Mwirichia R."/>
            <person name="Sikorski J."/>
            <person name="Tindall B.J."/>
            <person name="Goker M."/>
            <person name="Bristow J."/>
            <person name="Eisen J.A."/>
            <person name="Markowitz V."/>
            <person name="Hugenholtz P."/>
            <person name="Klenk H.P."/>
            <person name="Kyrpides N.C."/>
        </authorList>
    </citation>
    <scope>NUCLEOTIDE SEQUENCE [LARGE SCALE GENOMIC DNA]</scope>
    <source>
        <strain evidence="5">DSM 16823 / RW262 / RW262</strain>
    </source>
</reference>
<dbReference type="PANTHER" id="PTHR35580">
    <property type="entry name" value="CELL SURFACE GLYCOPROTEIN (S-LAYER PROTEIN)-LIKE PROTEIN"/>
    <property type="match status" value="1"/>
</dbReference>
<dbReference type="RefSeq" id="WP_013686542.1">
    <property type="nucleotide sequence ID" value="NC_015321.1"/>
</dbReference>
<dbReference type="InterPro" id="IPR010620">
    <property type="entry name" value="SBBP_repeat"/>
</dbReference>
<dbReference type="Pfam" id="PF06739">
    <property type="entry name" value="SBBP"/>
    <property type="match status" value="1"/>
</dbReference>
<accession>F2IHK7</accession>
<reference evidence="5" key="2">
    <citation type="submission" date="2011-02" db="EMBL/GenBank/DDBJ databases">
        <title>The complete genome of Fluviicola taffensis DSM 16823.</title>
        <authorList>
            <consortium name="US DOE Joint Genome Institute (JGI-PGF)"/>
            <person name="Lucas S."/>
            <person name="Copeland A."/>
            <person name="Lapidus A."/>
            <person name="Bruce D."/>
            <person name="Goodwin L."/>
            <person name="Pitluck S."/>
            <person name="Kyrpides N."/>
            <person name="Mavromatis K."/>
            <person name="Ivanova N."/>
            <person name="Mikhailova N."/>
            <person name="Pagani I."/>
            <person name="Chertkov O."/>
            <person name="Detter J.C."/>
            <person name="Han C."/>
            <person name="Tapia R."/>
            <person name="Land M."/>
            <person name="Hauser L."/>
            <person name="Markowitz V."/>
            <person name="Cheng J.-F."/>
            <person name="Hugenholtz P."/>
            <person name="Woyke T."/>
            <person name="Wu D."/>
            <person name="Tindall B."/>
            <person name="Pomrenke H.G."/>
            <person name="Brambilla E."/>
            <person name="Klenk H.-P."/>
            <person name="Eisen J.A."/>
        </authorList>
    </citation>
    <scope>NUCLEOTIDE SEQUENCE [LARGE SCALE GENOMIC DNA]</scope>
    <source>
        <strain evidence="5">DSM 16823 / RW262 / RW262</strain>
    </source>
</reference>
<feature type="chain" id="PRO_5003279875" description="Secretion system C-terminal sorting domain-containing protein" evidence="2">
    <location>
        <begin position="20"/>
        <end position="568"/>
    </location>
</feature>
<dbReference type="EMBL" id="CP002542">
    <property type="protein sequence ID" value="AEA43772.1"/>
    <property type="molecule type" value="Genomic_DNA"/>
</dbReference>
<dbReference type="eggNOG" id="COG3386">
    <property type="taxonomic scope" value="Bacteria"/>
</dbReference>
<name>F2IHK7_FLUTR</name>
<dbReference type="PANTHER" id="PTHR35580:SF1">
    <property type="entry name" value="PHYTASE-LIKE DOMAIN-CONTAINING PROTEIN"/>
    <property type="match status" value="1"/>
</dbReference>
<dbReference type="NCBIfam" id="TIGR04183">
    <property type="entry name" value="Por_Secre_tail"/>
    <property type="match status" value="1"/>
</dbReference>
<evidence type="ECO:0000256" key="1">
    <source>
        <dbReference type="ARBA" id="ARBA00022729"/>
    </source>
</evidence>
<keyword evidence="1 2" id="KW-0732">Signal</keyword>
<dbReference type="Proteomes" id="UP000007463">
    <property type="component" value="Chromosome"/>
</dbReference>
<proteinExistence type="predicted"/>
<dbReference type="InterPro" id="IPR026444">
    <property type="entry name" value="Secre_tail"/>
</dbReference>
<evidence type="ECO:0000259" key="3">
    <source>
        <dbReference type="Pfam" id="PF18962"/>
    </source>
</evidence>
<dbReference type="STRING" id="755732.Fluta_1782"/>
<gene>
    <name evidence="4" type="ordered locus">Fluta_1782</name>
</gene>
<dbReference type="Pfam" id="PF18962">
    <property type="entry name" value="Por_Secre_tail"/>
    <property type="match status" value="1"/>
</dbReference>